<evidence type="ECO:0000256" key="1">
    <source>
        <dbReference type="SAM" id="MobiDB-lite"/>
    </source>
</evidence>
<feature type="region of interest" description="Disordered" evidence="1">
    <location>
        <begin position="190"/>
        <end position="328"/>
    </location>
</feature>
<feature type="transmembrane region" description="Helical" evidence="2">
    <location>
        <begin position="401"/>
        <end position="434"/>
    </location>
</feature>
<feature type="compositionally biased region" description="Basic residues" evidence="1">
    <location>
        <begin position="307"/>
        <end position="317"/>
    </location>
</feature>
<evidence type="ECO:0000313" key="3">
    <source>
        <dbReference type="EMBL" id="WAR22486.1"/>
    </source>
</evidence>
<keyword evidence="2" id="KW-0472">Membrane</keyword>
<sequence>MNQRAVTHLQIEQNKSYCDNSCLNMEEEEFPSFISKNSQISNDLDNKTDINSDNNEEAVILLPTAVNLTKKKQGGDTNVVPCSYVNAEDLSSLPTGVSSDLEDSGEQNIPYICQDLNSDILVKDGSVNEVSRSADNEPSRTTEINDNERNDGNAANESAESDLRQHTQENNKLCYQNGVIDIHDEEPPRRLSCDHAEESENDPEKVTKLIDDRLSPDPPTPTRKPSAIKGSRNSTAAEKTREKRYVSFSDSYEEGDANERNIRDRERSPSVDIDQETECPELPMEELDTPQETDDLVMNDAKDSTKRRGSKSSKRKRRSEETNGRRKESFEQRLRRTFTIKDRHTSEVTRRIIAILIKYSLFVFNFISWVIAVAAIGLGIWMRNDSTFFVTSDTEFYLDLPLMTCIGGGFFYVLSVILLGEVALAIAVFVIYTVPEARDNFLSSQPEKILSTAIQRYMDNDDVKEWVDKIQSEVRLISICRCIYFFGVL</sequence>
<organism evidence="3 4">
    <name type="scientific">Mya arenaria</name>
    <name type="common">Soft-shell clam</name>
    <dbReference type="NCBI Taxonomy" id="6604"/>
    <lineage>
        <taxon>Eukaryota</taxon>
        <taxon>Metazoa</taxon>
        <taxon>Spiralia</taxon>
        <taxon>Lophotrochozoa</taxon>
        <taxon>Mollusca</taxon>
        <taxon>Bivalvia</taxon>
        <taxon>Autobranchia</taxon>
        <taxon>Heteroconchia</taxon>
        <taxon>Euheterodonta</taxon>
        <taxon>Imparidentia</taxon>
        <taxon>Neoheterodontei</taxon>
        <taxon>Myida</taxon>
        <taxon>Myoidea</taxon>
        <taxon>Myidae</taxon>
        <taxon>Mya</taxon>
    </lineage>
</organism>
<keyword evidence="2" id="KW-0812">Transmembrane</keyword>
<feature type="compositionally biased region" description="Basic and acidic residues" evidence="1">
    <location>
        <begin position="190"/>
        <end position="215"/>
    </location>
</feature>
<feature type="compositionally biased region" description="Basic and acidic residues" evidence="1">
    <location>
        <begin position="318"/>
        <end position="328"/>
    </location>
</feature>
<gene>
    <name evidence="3" type="ORF">MAR_016460</name>
</gene>
<evidence type="ECO:0000313" key="4">
    <source>
        <dbReference type="Proteomes" id="UP001164746"/>
    </source>
</evidence>
<keyword evidence="4" id="KW-1185">Reference proteome</keyword>
<accession>A0ABY7FNI4</accession>
<dbReference type="EMBL" id="CP111023">
    <property type="protein sequence ID" value="WAR22486.1"/>
    <property type="molecule type" value="Genomic_DNA"/>
</dbReference>
<proteinExistence type="predicted"/>
<name>A0ABY7FNI4_MYAAR</name>
<evidence type="ECO:0000256" key="2">
    <source>
        <dbReference type="SAM" id="Phobius"/>
    </source>
</evidence>
<feature type="transmembrane region" description="Helical" evidence="2">
    <location>
        <begin position="359"/>
        <end position="381"/>
    </location>
</feature>
<dbReference type="Proteomes" id="UP001164746">
    <property type="component" value="Chromosome 12"/>
</dbReference>
<protein>
    <submittedName>
        <fullName evidence="3">Uncharacterized protein</fullName>
    </submittedName>
</protein>
<keyword evidence="2" id="KW-1133">Transmembrane helix</keyword>
<feature type="compositionally biased region" description="Basic and acidic residues" evidence="1">
    <location>
        <begin position="257"/>
        <end position="269"/>
    </location>
</feature>
<feature type="compositionally biased region" description="Acidic residues" evidence="1">
    <location>
        <begin position="273"/>
        <end position="297"/>
    </location>
</feature>
<reference evidence="3" key="1">
    <citation type="submission" date="2022-11" db="EMBL/GenBank/DDBJ databases">
        <title>Centuries of genome instability and evolution in soft-shell clam transmissible cancer (bioRxiv).</title>
        <authorList>
            <person name="Hart S.F.M."/>
            <person name="Yonemitsu M.A."/>
            <person name="Giersch R.M."/>
            <person name="Beal B.F."/>
            <person name="Arriagada G."/>
            <person name="Davis B.W."/>
            <person name="Ostrander E.A."/>
            <person name="Goff S.P."/>
            <person name="Metzger M.J."/>
        </authorList>
    </citation>
    <scope>NUCLEOTIDE SEQUENCE</scope>
    <source>
        <strain evidence="3">MELC-2E11</strain>
        <tissue evidence="3">Siphon/mantle</tissue>
    </source>
</reference>
<feature type="region of interest" description="Disordered" evidence="1">
    <location>
        <begin position="129"/>
        <end position="165"/>
    </location>
</feature>